<dbReference type="KEGG" id="asip:AQUSIP_15880"/>
<sequence length="567" mass="62497">MDTRATPPLVSDVEQDAQLTAILPASLSSSRDMTLHTSSDDAPPDRSEEQSRHLIIDMPPDTASLPPRLSQDEENPSGLLSGKHPAEDNQDDQNDQDDREQDHYDACCTTVRPLRPLLYFGPISVALTEAADIGRSLWTSHTTSYAIIITASGAAFLSSIGLTGETTRENFDETCKIVKKRRFPRDWPKLSKTREGVAIALSALPAVWGPICEGMQAYYFMDGIPSEYHFEKSVNPVLWMVISSFVASGAGMTNALTDSAEMYKVIRERLAGTHTPYTNSFSTIASPLFGGAMGTLKSLQDSVQSYIAIKSIFSITSTHGRILIGVPSMVNTIPSFCFAGLYNIKSLDEFFGYIQKRKIEPAKIAAFSLSLALGIYLAFWKRALNTSFHKDVATDFGINNSTIPDEVYESLSWAMFVQESLQATACLYPPMHNLVKRVSSGISRIYNGICGLFSCGDPASSPDREERERLLSDDYDENESLLRDEHSRPPVAINEEQEADFLSSSAHGRPPFPEGNQPQDEESGLMTEREPARVSTHNDTLFSSRHSSTRRSLSSADKKPATTCVLM</sequence>
<dbReference type="AlphaFoldDB" id="A0A5E4PH21"/>
<protein>
    <submittedName>
        <fullName evidence="2">Uncharacterized protein</fullName>
    </submittedName>
</protein>
<feature type="compositionally biased region" description="Acidic residues" evidence="1">
    <location>
        <begin position="88"/>
        <end position="99"/>
    </location>
</feature>
<name>A0A5E4PH21_9COXI</name>
<organism evidence="2 3">
    <name type="scientific">Aquicella siphonis</name>
    <dbReference type="NCBI Taxonomy" id="254247"/>
    <lineage>
        <taxon>Bacteria</taxon>
        <taxon>Pseudomonadati</taxon>
        <taxon>Pseudomonadota</taxon>
        <taxon>Gammaproteobacteria</taxon>
        <taxon>Legionellales</taxon>
        <taxon>Coxiellaceae</taxon>
        <taxon>Aquicella</taxon>
    </lineage>
</organism>
<accession>A0A5E4PH21</accession>
<feature type="compositionally biased region" description="Polar residues" evidence="1">
    <location>
        <begin position="26"/>
        <end position="37"/>
    </location>
</feature>
<feature type="region of interest" description="Disordered" evidence="1">
    <location>
        <begin position="23"/>
        <end position="102"/>
    </location>
</feature>
<feature type="compositionally biased region" description="Low complexity" evidence="1">
    <location>
        <begin position="543"/>
        <end position="555"/>
    </location>
</feature>
<evidence type="ECO:0000256" key="1">
    <source>
        <dbReference type="SAM" id="MobiDB-lite"/>
    </source>
</evidence>
<reference evidence="2 3" key="1">
    <citation type="submission" date="2019-08" db="EMBL/GenBank/DDBJ databases">
        <authorList>
            <person name="Guy L."/>
        </authorList>
    </citation>
    <scope>NUCLEOTIDE SEQUENCE [LARGE SCALE GENOMIC DNA]</scope>
    <source>
        <strain evidence="2 3">SGT-108</strain>
    </source>
</reference>
<feature type="region of interest" description="Disordered" evidence="1">
    <location>
        <begin position="498"/>
        <end position="567"/>
    </location>
</feature>
<gene>
    <name evidence="2" type="ORF">AQUSIP_15880</name>
</gene>
<proteinExistence type="predicted"/>
<feature type="compositionally biased region" description="Basic and acidic residues" evidence="1">
    <location>
        <begin position="43"/>
        <end position="55"/>
    </location>
</feature>
<dbReference type="Proteomes" id="UP000324194">
    <property type="component" value="Chromosome 1"/>
</dbReference>
<evidence type="ECO:0000313" key="3">
    <source>
        <dbReference type="Proteomes" id="UP000324194"/>
    </source>
</evidence>
<evidence type="ECO:0000313" key="2">
    <source>
        <dbReference type="EMBL" id="VVC76279.1"/>
    </source>
</evidence>
<dbReference type="EMBL" id="LR699119">
    <property type="protein sequence ID" value="VVC76279.1"/>
    <property type="molecule type" value="Genomic_DNA"/>
</dbReference>
<dbReference type="RefSeq" id="WP_148339507.1">
    <property type="nucleotide sequence ID" value="NZ_LR699119.1"/>
</dbReference>
<keyword evidence="3" id="KW-1185">Reference proteome</keyword>